<evidence type="ECO:0000313" key="3">
    <source>
        <dbReference type="Proteomes" id="UP001556637"/>
    </source>
</evidence>
<sequence>MGLLVDGVWHDQWYDTESTGGRFERPDTVFRNWIDPDGDHPPASGRYHLYVSLACPWAHRTLIVRRLKGLEPHIGVSVVHPYMGSGGWHFDGRYPGATEDALFGFNYLHELYQKADPHYTGRVTVPALWDRERETLVSNESADLVRMFNRAFDSLPGVKTGLDLYPADKVTDIDALNERIYHAVNNGVYKAGFATAQGAYEEAVTELFAALDELEAVLGERRYLTGAGITEADWRLFTTLVRFDAVYVGHFKCNLRRIDDYPHLSGYLRDLYQQPGVADTVSLDHIKRHYYTSHPMINPTGVIPVGPLLDLDAPHARGA</sequence>
<dbReference type="PIRSF" id="PIRSF015753">
    <property type="entry name" value="GST"/>
    <property type="match status" value="1"/>
</dbReference>
<dbReference type="InterPro" id="IPR010987">
    <property type="entry name" value="Glutathione-S-Trfase_C-like"/>
</dbReference>
<dbReference type="PROSITE" id="PS50405">
    <property type="entry name" value="GST_CTER"/>
    <property type="match status" value="1"/>
</dbReference>
<organism evidence="2 3">
    <name type="scientific">Spiribacter insolitus</name>
    <dbReference type="NCBI Taxonomy" id="3122417"/>
    <lineage>
        <taxon>Bacteria</taxon>
        <taxon>Pseudomonadati</taxon>
        <taxon>Pseudomonadota</taxon>
        <taxon>Gammaproteobacteria</taxon>
        <taxon>Chromatiales</taxon>
        <taxon>Ectothiorhodospiraceae</taxon>
        <taxon>Spiribacter</taxon>
    </lineage>
</organism>
<feature type="domain" description="GST C-terminal" evidence="1">
    <location>
        <begin position="166"/>
        <end position="290"/>
    </location>
</feature>
<dbReference type="Gene3D" id="1.20.1050.10">
    <property type="match status" value="1"/>
</dbReference>
<dbReference type="GO" id="GO:0016491">
    <property type="term" value="F:oxidoreductase activity"/>
    <property type="evidence" value="ECO:0007669"/>
    <property type="project" value="UniProtKB-KW"/>
</dbReference>
<dbReference type="Proteomes" id="UP001556637">
    <property type="component" value="Unassembled WGS sequence"/>
</dbReference>
<dbReference type="RefSeq" id="WP_367984351.1">
    <property type="nucleotide sequence ID" value="NZ_JBAKFF010000001.1"/>
</dbReference>
<dbReference type="CDD" id="cd03190">
    <property type="entry name" value="GST_C_Omega_like"/>
    <property type="match status" value="1"/>
</dbReference>
<comment type="caution">
    <text evidence="2">The sequence shown here is derived from an EMBL/GenBank/DDBJ whole genome shotgun (WGS) entry which is preliminary data.</text>
</comment>
<dbReference type="InterPro" id="IPR040079">
    <property type="entry name" value="Glutathione_S-Trfase"/>
</dbReference>
<keyword evidence="3" id="KW-1185">Reference proteome</keyword>
<dbReference type="SFLD" id="SFLDS00019">
    <property type="entry name" value="Glutathione_Transferase_(cytos"/>
    <property type="match status" value="1"/>
</dbReference>
<dbReference type="InterPro" id="IPR004045">
    <property type="entry name" value="Glutathione_S-Trfase_N"/>
</dbReference>
<protein>
    <submittedName>
        <fullName evidence="2">Glutathione S-transferase family protein</fullName>
        <ecNumber evidence="2">1.8.5.-</ecNumber>
    </submittedName>
</protein>
<dbReference type="InterPro" id="IPR036249">
    <property type="entry name" value="Thioredoxin-like_sf"/>
</dbReference>
<reference evidence="2 3" key="1">
    <citation type="submission" date="2024-02" db="EMBL/GenBank/DDBJ databases">
        <title>New especies of Spiribacter isolated from saline water.</title>
        <authorList>
            <person name="Leon M.J."/>
            <person name="De La Haba R."/>
            <person name="Sanchez-Porro C."/>
            <person name="Ventosa A."/>
        </authorList>
    </citation>
    <scope>NUCLEOTIDE SEQUENCE [LARGE SCALE GENOMIC DNA]</scope>
    <source>
        <strain evidence="3">ag22IC4-189</strain>
    </source>
</reference>
<dbReference type="InterPro" id="IPR016639">
    <property type="entry name" value="GST_Omega/GSH"/>
</dbReference>
<dbReference type="SFLD" id="SFLDG01148">
    <property type="entry name" value="Xi_(cytGST)"/>
    <property type="match status" value="1"/>
</dbReference>
<dbReference type="PANTHER" id="PTHR32419">
    <property type="entry name" value="GLUTATHIONYL-HYDROQUINONE REDUCTASE"/>
    <property type="match status" value="1"/>
</dbReference>
<dbReference type="PANTHER" id="PTHR32419:SF6">
    <property type="entry name" value="GLUTATHIONE S-TRANSFERASE OMEGA-LIKE 1-RELATED"/>
    <property type="match status" value="1"/>
</dbReference>
<accession>A0ABV3T8R6</accession>
<dbReference type="Gene3D" id="3.40.30.10">
    <property type="entry name" value="Glutaredoxin"/>
    <property type="match status" value="1"/>
</dbReference>
<dbReference type="EC" id="1.8.5.-" evidence="2"/>
<dbReference type="EMBL" id="JBAKFF010000001">
    <property type="protein sequence ID" value="MEX0431577.1"/>
    <property type="molecule type" value="Genomic_DNA"/>
</dbReference>
<proteinExistence type="predicted"/>
<dbReference type="Pfam" id="PF13409">
    <property type="entry name" value="GST_N_2"/>
    <property type="match status" value="1"/>
</dbReference>
<dbReference type="SFLD" id="SFLDG01206">
    <property type="entry name" value="Xi.1"/>
    <property type="match status" value="1"/>
</dbReference>
<name>A0ABV3T8R6_9GAMM</name>
<dbReference type="InterPro" id="IPR047047">
    <property type="entry name" value="GST_Omega-like_C"/>
</dbReference>
<gene>
    <name evidence="2" type="ORF">V6X30_09195</name>
</gene>
<keyword evidence="2" id="KW-0560">Oxidoreductase</keyword>
<dbReference type="SUPFAM" id="SSF47616">
    <property type="entry name" value="GST C-terminal domain-like"/>
    <property type="match status" value="1"/>
</dbReference>
<dbReference type="SUPFAM" id="SSF52833">
    <property type="entry name" value="Thioredoxin-like"/>
    <property type="match status" value="1"/>
</dbReference>
<evidence type="ECO:0000259" key="1">
    <source>
        <dbReference type="PROSITE" id="PS50405"/>
    </source>
</evidence>
<dbReference type="Pfam" id="PF13410">
    <property type="entry name" value="GST_C_2"/>
    <property type="match status" value="1"/>
</dbReference>
<dbReference type="InterPro" id="IPR036282">
    <property type="entry name" value="Glutathione-S-Trfase_C_sf"/>
</dbReference>
<evidence type="ECO:0000313" key="2">
    <source>
        <dbReference type="EMBL" id="MEX0431577.1"/>
    </source>
</evidence>